<feature type="region of interest" description="Disordered" evidence="6">
    <location>
        <begin position="1"/>
        <end position="346"/>
    </location>
</feature>
<dbReference type="GO" id="GO:0006270">
    <property type="term" value="P:DNA replication initiation"/>
    <property type="evidence" value="ECO:0007669"/>
    <property type="project" value="TreeGrafter"/>
</dbReference>
<keyword evidence="10" id="KW-1185">Reference proteome</keyword>
<dbReference type="InterPro" id="IPR005612">
    <property type="entry name" value="CCAAT-binding_factor"/>
</dbReference>
<feature type="compositionally biased region" description="Acidic residues" evidence="6">
    <location>
        <begin position="188"/>
        <end position="203"/>
    </location>
</feature>
<dbReference type="AlphaFoldDB" id="A0AAX4K4T8"/>
<evidence type="ECO:0000256" key="4">
    <source>
        <dbReference type="ARBA" id="ARBA00023242"/>
    </source>
</evidence>
<dbReference type="PANTHER" id="PTHR14428:SF5">
    <property type="entry name" value="NUCLEOLAR COMPLEX PROTEIN 3 HOMOLOG"/>
    <property type="match status" value="1"/>
</dbReference>
<sequence length="951" mass="107009">MAKPSAKALGKRKAPPPSTKGGNKKAKPSKPTKSTNTTQQETGPTGKPKRKPDQPKKVKLRDQKSIPIPKSSFASKKSNNQDDDDDDDDDDDEDDMLDDLGEEEGLGASSAKFLIGVDENALSRSVKETKRLHELSKTREPLPKQKRNKLKIPLPESANRESDSDDYDFDSDIGSDLDGSDVDLGSDIGDDDEEEENGSEEESGSSVYDSGASLDLTSEDEDQDDVIAEFDNLPSEEEEEEEGSDKRRRKNKGLRNEEADYETSGRSRWSKQAIKEKEDENKDQVEVGRLPIKLPTGEIKMVEGSTKITLPPSKKKPTKPIQEETDDDEEIEDDESDDASDDGEQAERMAGLKGKFGRMGIAEIVGTKEWKNSHKLESAKEQIAALGAEILAGGELVDIGPVLTRLSTFALPTVPSLEDGEGNLPVPASIRGLAFLSQLAVFKDLIPGYRIRELTELEQAEKVRDEVKRLREGEKLLVKSYKGYLKMLEQEIKRRSPLASLSLRCMCELLVGVTHFNFSENIMGVLVGKLGRKGWDSDSDLVLESFITVFQEDITGIYSQTLVRLIARMIKERHYQVNSNVLTCLLYLRLRNELDQMKRGKNSKGGSSSDAKKKEDNIKGKKFKSDIRKKWATKNQRKKEKEMKEVEKELKEAEAEVDKEERAQVQTETLKNLFVLYFSILKSPTRTPLLPSALEGISAYAHFINIDFFRDLLAVLKKIITEQQAYDLDDSVNQDEEDDENENEQQIYQADASERIRIRLLSILTAFDILSGQGEALNIDLSDFINHLFSLLRPISLVTGIEDPPLKRLINISNINKNKQVESSANDLSISELLFKCLELSFFSRNSGKSPSYRTASFAKRLIECSLFFPPITSKKSLSFTRKLISKEPKLESLLNTEDKINDGIYKPEFNDPQLINPFNTNIFESTILGDKYYERGTREEMKKLRDNKAV</sequence>
<evidence type="ECO:0000256" key="2">
    <source>
        <dbReference type="ARBA" id="ARBA00007797"/>
    </source>
</evidence>
<evidence type="ECO:0000313" key="9">
    <source>
        <dbReference type="EMBL" id="WWC91753.1"/>
    </source>
</evidence>
<evidence type="ECO:0000313" key="10">
    <source>
        <dbReference type="Proteomes" id="UP001355207"/>
    </source>
</evidence>
<evidence type="ECO:0008006" key="11">
    <source>
        <dbReference type="Google" id="ProtNLM"/>
    </source>
</evidence>
<feature type="compositionally biased region" description="Basic and acidic residues" evidence="6">
    <location>
        <begin position="51"/>
        <end position="64"/>
    </location>
</feature>
<evidence type="ECO:0000259" key="7">
    <source>
        <dbReference type="Pfam" id="PF03914"/>
    </source>
</evidence>
<feature type="compositionally biased region" description="Acidic residues" evidence="6">
    <location>
        <begin position="81"/>
        <end position="105"/>
    </location>
</feature>
<keyword evidence="3 5" id="KW-0175">Coiled coil</keyword>
<feature type="domain" description="Nucleolar complex-associated protein 3 N-terminal" evidence="8">
    <location>
        <begin position="379"/>
        <end position="484"/>
    </location>
</feature>
<dbReference type="InterPro" id="IPR016903">
    <property type="entry name" value="Nucleolar_cplx-assoc_3"/>
</dbReference>
<dbReference type="GO" id="GO:0005730">
    <property type="term" value="C:nucleolus"/>
    <property type="evidence" value="ECO:0007669"/>
    <property type="project" value="UniProtKB-SubCell"/>
</dbReference>
<accession>A0AAX4K4T8</accession>
<evidence type="ECO:0000259" key="8">
    <source>
        <dbReference type="Pfam" id="PF07540"/>
    </source>
</evidence>
<feature type="domain" description="CCAAT-binding factor" evidence="7">
    <location>
        <begin position="760"/>
        <end position="933"/>
    </location>
</feature>
<dbReference type="GeneID" id="91097369"/>
<feature type="compositionally biased region" description="Acidic residues" evidence="6">
    <location>
        <begin position="163"/>
        <end position="181"/>
    </location>
</feature>
<protein>
    <recommendedName>
        <fullName evidence="11">Nucleolar complex-associated protein 3</fullName>
    </recommendedName>
</protein>
<evidence type="ECO:0000256" key="3">
    <source>
        <dbReference type="ARBA" id="ARBA00023054"/>
    </source>
</evidence>
<dbReference type="Pfam" id="PF07540">
    <property type="entry name" value="NOC3p"/>
    <property type="match status" value="1"/>
</dbReference>
<dbReference type="GO" id="GO:0003682">
    <property type="term" value="F:chromatin binding"/>
    <property type="evidence" value="ECO:0007669"/>
    <property type="project" value="TreeGrafter"/>
</dbReference>
<feature type="region of interest" description="Disordered" evidence="6">
    <location>
        <begin position="598"/>
        <end position="618"/>
    </location>
</feature>
<name>A0AAX4K4T8_9TREE</name>
<dbReference type="EMBL" id="CP144106">
    <property type="protein sequence ID" value="WWC91753.1"/>
    <property type="molecule type" value="Genomic_DNA"/>
</dbReference>
<feature type="compositionally biased region" description="Acidic residues" evidence="6">
    <location>
        <begin position="323"/>
        <end position="344"/>
    </location>
</feature>
<reference evidence="9 10" key="1">
    <citation type="submission" date="2024-01" db="EMBL/GenBank/DDBJ databases">
        <title>Comparative genomics of Cryptococcus and Kwoniella reveals pathogenesis evolution and contrasting modes of karyotype evolution via chromosome fusion or intercentromeric recombination.</title>
        <authorList>
            <person name="Coelho M.A."/>
            <person name="David-Palma M."/>
            <person name="Shea T."/>
            <person name="Bowers K."/>
            <person name="McGinley-Smith S."/>
            <person name="Mohammad A.W."/>
            <person name="Gnirke A."/>
            <person name="Yurkov A.M."/>
            <person name="Nowrousian M."/>
            <person name="Sun S."/>
            <person name="Cuomo C.A."/>
            <person name="Heitman J."/>
        </authorList>
    </citation>
    <scope>NUCLEOTIDE SEQUENCE [LARGE SCALE GENOMIC DNA]</scope>
    <source>
        <strain evidence="9 10">CBS 6074</strain>
    </source>
</reference>
<comment type="subcellular location">
    <subcellularLocation>
        <location evidence="1">Nucleus</location>
        <location evidence="1">Nucleolus</location>
    </subcellularLocation>
</comment>
<evidence type="ECO:0000256" key="1">
    <source>
        <dbReference type="ARBA" id="ARBA00004604"/>
    </source>
</evidence>
<feature type="compositionally biased region" description="Basic and acidic residues" evidence="6">
    <location>
        <begin position="125"/>
        <end position="143"/>
    </location>
</feature>
<dbReference type="Pfam" id="PF03914">
    <property type="entry name" value="CBF"/>
    <property type="match status" value="1"/>
</dbReference>
<gene>
    <name evidence="9" type="ORF">L201_006700</name>
</gene>
<keyword evidence="4" id="KW-0539">Nucleus</keyword>
<dbReference type="InterPro" id="IPR011501">
    <property type="entry name" value="Noc3_N"/>
</dbReference>
<dbReference type="RefSeq" id="XP_066078515.1">
    <property type="nucleotide sequence ID" value="XM_066222418.1"/>
</dbReference>
<feature type="compositionally biased region" description="Basic and acidic residues" evidence="6">
    <location>
        <begin position="273"/>
        <end position="286"/>
    </location>
</feature>
<feature type="compositionally biased region" description="Acidic residues" evidence="6">
    <location>
        <begin position="217"/>
        <end position="243"/>
    </location>
</feature>
<feature type="coiled-coil region" evidence="5">
    <location>
        <begin position="629"/>
        <end position="670"/>
    </location>
</feature>
<dbReference type="PIRSF" id="PIRSF028977">
    <property type="entry name" value="Nucleolar_complex_p3"/>
    <property type="match status" value="1"/>
</dbReference>
<dbReference type="PANTHER" id="PTHR14428">
    <property type="entry name" value="NUCLEOLAR COMPLEX PROTEIN 3"/>
    <property type="match status" value="1"/>
</dbReference>
<evidence type="ECO:0000256" key="6">
    <source>
        <dbReference type="SAM" id="MobiDB-lite"/>
    </source>
</evidence>
<dbReference type="Proteomes" id="UP001355207">
    <property type="component" value="Chromosome 9"/>
</dbReference>
<proteinExistence type="inferred from homology"/>
<evidence type="ECO:0000256" key="5">
    <source>
        <dbReference type="SAM" id="Coils"/>
    </source>
</evidence>
<organism evidence="9 10">
    <name type="scientific">Kwoniella dendrophila CBS 6074</name>
    <dbReference type="NCBI Taxonomy" id="1295534"/>
    <lineage>
        <taxon>Eukaryota</taxon>
        <taxon>Fungi</taxon>
        <taxon>Dikarya</taxon>
        <taxon>Basidiomycota</taxon>
        <taxon>Agaricomycotina</taxon>
        <taxon>Tremellomycetes</taxon>
        <taxon>Tremellales</taxon>
        <taxon>Cryptococcaceae</taxon>
        <taxon>Kwoniella</taxon>
    </lineage>
</organism>
<comment type="similarity">
    <text evidence="2">Belongs to the CBF/MAK21 family.</text>
</comment>